<protein>
    <recommendedName>
        <fullName evidence="3">Lipoprotein</fullName>
    </recommendedName>
</protein>
<evidence type="ECO:0008006" key="3">
    <source>
        <dbReference type="Google" id="ProtNLM"/>
    </source>
</evidence>
<evidence type="ECO:0000313" key="1">
    <source>
        <dbReference type="EMBL" id="EYE87437.1"/>
    </source>
</evidence>
<sequence>MKHRLKSYKLIKVFLVTLFVILQLLSLTGCSLTQDNDVIGTKYYVRSQNQIIMLDEKQNILKKIDIPWLADMELAKNGKLYAIQDGEMAYNKVVVIEGDKIKKEIPLKYGLLDFLRYNPYDNKMYLSQTRNITKANENCITVIDTEKDIQESIIPYNKYIRSDMTFTDKNELITSGFDNDPINPKAFIDVIDLKQKKVKKSIPLKYPLTSMVYNDGKIYGTTFIKKEHNSDLYCIDLKSNKINVFKMKYPSPNKIKINPKDDLIYIAHGDGEVSQKYADRITVFDPIKNKIVDELEFSNQQMVIQDMNVEGDSVYLSDWKNGKICRVFNNKIEEFKNIKSPWEILVAN</sequence>
<dbReference type="SUPFAM" id="SSF63825">
    <property type="entry name" value="YWTD domain"/>
    <property type="match status" value="1"/>
</dbReference>
<dbReference type="RefSeq" id="WP_035381423.1">
    <property type="nucleotide sequence ID" value="NZ_AZQP01000056.1"/>
</dbReference>
<dbReference type="OrthoDB" id="145213at2"/>
<dbReference type="PANTHER" id="PTHR47197">
    <property type="entry name" value="PROTEIN NIRF"/>
    <property type="match status" value="1"/>
</dbReference>
<dbReference type="EMBL" id="AZQP01000056">
    <property type="protein sequence ID" value="EYE87437.1"/>
    <property type="molecule type" value="Genomic_DNA"/>
</dbReference>
<dbReference type="STRING" id="1403537.Q428_13265"/>
<proteinExistence type="predicted"/>
<comment type="caution">
    <text evidence="1">The sequence shown here is derived from an EMBL/GenBank/DDBJ whole genome shotgun (WGS) entry which is preliminary data.</text>
</comment>
<organism evidence="1 2">
    <name type="scientific">Fervidicella metallireducens AeB</name>
    <dbReference type="NCBI Taxonomy" id="1403537"/>
    <lineage>
        <taxon>Bacteria</taxon>
        <taxon>Bacillati</taxon>
        <taxon>Bacillota</taxon>
        <taxon>Clostridia</taxon>
        <taxon>Eubacteriales</taxon>
        <taxon>Clostridiaceae</taxon>
        <taxon>Fervidicella</taxon>
    </lineage>
</organism>
<name>A0A017RS19_9CLOT</name>
<dbReference type="PANTHER" id="PTHR47197:SF3">
    <property type="entry name" value="DIHYDRO-HEME D1 DEHYDROGENASE"/>
    <property type="match status" value="1"/>
</dbReference>
<dbReference type="InterPro" id="IPR015943">
    <property type="entry name" value="WD40/YVTN_repeat-like_dom_sf"/>
</dbReference>
<reference evidence="1 2" key="1">
    <citation type="journal article" date="2014" name="Genome Announc.">
        <title>Draft Genome Sequence of Fervidicella metallireducens Strain AeBT, an Iron-Reducing Thermoanaerobe from the Great Artesian Basin.</title>
        <authorList>
            <person name="Patel B.K."/>
        </authorList>
    </citation>
    <scope>NUCLEOTIDE SEQUENCE [LARGE SCALE GENOMIC DNA]</scope>
    <source>
        <strain evidence="1 2">AeB</strain>
    </source>
</reference>
<dbReference type="Gene3D" id="2.130.10.10">
    <property type="entry name" value="YVTN repeat-like/Quinoprotein amine dehydrogenase"/>
    <property type="match status" value="1"/>
</dbReference>
<gene>
    <name evidence="1" type="ORF">Q428_13265</name>
</gene>
<accession>A0A017RS19</accession>
<keyword evidence="2" id="KW-1185">Reference proteome</keyword>
<dbReference type="AlphaFoldDB" id="A0A017RS19"/>
<dbReference type="InterPro" id="IPR051200">
    <property type="entry name" value="Host-pathogen_enzymatic-act"/>
</dbReference>
<dbReference type="PROSITE" id="PS51257">
    <property type="entry name" value="PROKAR_LIPOPROTEIN"/>
    <property type="match status" value="1"/>
</dbReference>
<evidence type="ECO:0000313" key="2">
    <source>
        <dbReference type="Proteomes" id="UP000019681"/>
    </source>
</evidence>
<dbReference type="Proteomes" id="UP000019681">
    <property type="component" value="Unassembled WGS sequence"/>
</dbReference>